<evidence type="ECO:0000259" key="1">
    <source>
        <dbReference type="Pfam" id="PF12146"/>
    </source>
</evidence>
<dbReference type="InterPro" id="IPR022742">
    <property type="entry name" value="Hydrolase_4"/>
</dbReference>
<dbReference type="Proteomes" id="UP001223261">
    <property type="component" value="Chromosome"/>
</dbReference>
<dbReference type="RefSeq" id="WP_282861970.1">
    <property type="nucleotide sequence ID" value="NZ_CP118848.1"/>
</dbReference>
<proteinExistence type="predicted"/>
<name>A0AAX3W2W7_MAMLE</name>
<dbReference type="Pfam" id="PF12146">
    <property type="entry name" value="Hydrolase_4"/>
    <property type="match status" value="1"/>
</dbReference>
<dbReference type="InterPro" id="IPR029058">
    <property type="entry name" value="AB_hydrolase_fold"/>
</dbReference>
<dbReference type="InterPro" id="IPR051044">
    <property type="entry name" value="MAG_DAG_Lipase"/>
</dbReference>
<dbReference type="Gene3D" id="3.40.50.1820">
    <property type="entry name" value="alpha/beta hydrolase"/>
    <property type="match status" value="1"/>
</dbReference>
<reference evidence="2" key="1">
    <citation type="journal article" date="2023" name="Antibiotics">
        <title>Prevalence and Molecular Characterization of Methicillin-Resistant Staphylococci (MRS) and Mammaliicocci (MRM) in Dromedary Camels from Algeria: First Detection of SCCmec-mecC Hybrid in Methicillin-Resistant Mammaliicoccus lentus.</title>
        <authorList>
            <person name="Belhout C."/>
            <person name="Boyen F."/>
            <person name="Vereecke N."/>
            <person name="Theuns S."/>
            <person name="Taibi N."/>
            <person name="Stegger M."/>
            <person name="de la Fe-Rodriguez P.Y."/>
            <person name="Bouayad L."/>
            <person name="Elgroud R."/>
            <person name="Butaye P."/>
        </authorList>
    </citation>
    <scope>NUCLEOTIDE SEQUENCE</scope>
    <source>
        <strain evidence="2">7048</strain>
    </source>
</reference>
<dbReference type="AlphaFoldDB" id="A0AAX3W2W7"/>
<dbReference type="EMBL" id="CP118848">
    <property type="protein sequence ID" value="WHI59618.1"/>
    <property type="molecule type" value="Genomic_DNA"/>
</dbReference>
<organism evidence="2 3">
    <name type="scientific">Mammaliicoccus lentus</name>
    <name type="common">Staphylococcus lentus</name>
    <dbReference type="NCBI Taxonomy" id="42858"/>
    <lineage>
        <taxon>Bacteria</taxon>
        <taxon>Bacillati</taxon>
        <taxon>Bacillota</taxon>
        <taxon>Bacilli</taxon>
        <taxon>Bacillales</taxon>
        <taxon>Staphylococcaceae</taxon>
        <taxon>Mammaliicoccus</taxon>
    </lineage>
</organism>
<gene>
    <name evidence="2" type="ORF">PYH69_13015</name>
</gene>
<evidence type="ECO:0000313" key="3">
    <source>
        <dbReference type="Proteomes" id="UP001223261"/>
    </source>
</evidence>
<accession>A0AAX3W2W7</accession>
<evidence type="ECO:0000313" key="2">
    <source>
        <dbReference type="EMBL" id="WHI59618.1"/>
    </source>
</evidence>
<protein>
    <submittedName>
        <fullName evidence="2">Lysophospholipase</fullName>
    </submittedName>
</protein>
<sequence length="272" mass="30778">MSYITYVESKDGTKLYTKVNRSEEHDSTIIIVHGLAEYAERYDEFVDGLNMFGSNIVRFDHRGHGHSEGKDTYYGSYEEIIEDVKAVVDYVKENIGPKIYLIGHSMGGFAVTLYGTKYPGTVDGYITSGALTRYHTKLFEGAESLGPEEYFPNEIGEGLCSKASVVEEYKIDALIKKHISGGLVRSLLEGVEYLKEHAKDFVDPIMILHGKNDGAVSPEDSIDLYKEIGSEHKSLHIFPKFEHEIFHESPKFFTFSHLISSWIMELEPNEDE</sequence>
<dbReference type="PANTHER" id="PTHR11614">
    <property type="entry name" value="PHOSPHOLIPASE-RELATED"/>
    <property type="match status" value="1"/>
</dbReference>
<dbReference type="SUPFAM" id="SSF53474">
    <property type="entry name" value="alpha/beta-Hydrolases"/>
    <property type="match status" value="1"/>
</dbReference>
<feature type="domain" description="Serine aminopeptidase S33" evidence="1">
    <location>
        <begin position="24"/>
        <end position="249"/>
    </location>
</feature>